<dbReference type="EMBL" id="GBXM01020866">
    <property type="protein sequence ID" value="JAH87711.1"/>
    <property type="molecule type" value="Transcribed_RNA"/>
</dbReference>
<name>A0A0E9WBL2_ANGAN</name>
<accession>A0A0E9WBL2</accession>
<proteinExistence type="predicted"/>
<sequence length="53" mass="6156">MSTDLPVTQTHTQTKLNCVPPNVVKKYTRNTLVTNALRFHSKMKQLMQMRIVL</sequence>
<dbReference type="AlphaFoldDB" id="A0A0E9WBL2"/>
<evidence type="ECO:0000313" key="1">
    <source>
        <dbReference type="EMBL" id="JAH87711.1"/>
    </source>
</evidence>
<reference evidence="1" key="1">
    <citation type="submission" date="2014-11" db="EMBL/GenBank/DDBJ databases">
        <authorList>
            <person name="Amaro Gonzalez C."/>
        </authorList>
    </citation>
    <scope>NUCLEOTIDE SEQUENCE</scope>
</reference>
<reference evidence="1" key="2">
    <citation type="journal article" date="2015" name="Fish Shellfish Immunol.">
        <title>Early steps in the European eel (Anguilla anguilla)-Vibrio vulnificus interaction in the gills: Role of the RtxA13 toxin.</title>
        <authorList>
            <person name="Callol A."/>
            <person name="Pajuelo D."/>
            <person name="Ebbesson L."/>
            <person name="Teles M."/>
            <person name="MacKenzie S."/>
            <person name="Amaro C."/>
        </authorList>
    </citation>
    <scope>NUCLEOTIDE SEQUENCE</scope>
</reference>
<organism evidence="1">
    <name type="scientific">Anguilla anguilla</name>
    <name type="common">European freshwater eel</name>
    <name type="synonym">Muraena anguilla</name>
    <dbReference type="NCBI Taxonomy" id="7936"/>
    <lineage>
        <taxon>Eukaryota</taxon>
        <taxon>Metazoa</taxon>
        <taxon>Chordata</taxon>
        <taxon>Craniata</taxon>
        <taxon>Vertebrata</taxon>
        <taxon>Euteleostomi</taxon>
        <taxon>Actinopterygii</taxon>
        <taxon>Neopterygii</taxon>
        <taxon>Teleostei</taxon>
        <taxon>Anguilliformes</taxon>
        <taxon>Anguillidae</taxon>
        <taxon>Anguilla</taxon>
    </lineage>
</organism>
<protein>
    <submittedName>
        <fullName evidence="1">Uncharacterized protein</fullName>
    </submittedName>
</protein>